<dbReference type="InterPro" id="IPR001650">
    <property type="entry name" value="Helicase_C-like"/>
</dbReference>
<dbReference type="Gene3D" id="3.40.50.300">
    <property type="entry name" value="P-loop containing nucleotide triphosphate hydrolases"/>
    <property type="match status" value="2"/>
</dbReference>
<dbReference type="Proteomes" id="UP000823928">
    <property type="component" value="Unassembled WGS sequence"/>
</dbReference>
<evidence type="ECO:0000259" key="6">
    <source>
        <dbReference type="PROSITE" id="PS51194"/>
    </source>
</evidence>
<evidence type="ECO:0000256" key="3">
    <source>
        <dbReference type="ARBA" id="ARBA00022806"/>
    </source>
</evidence>
<reference evidence="7" key="2">
    <citation type="journal article" date="2021" name="PeerJ">
        <title>Extensive microbial diversity within the chicken gut microbiome revealed by metagenomics and culture.</title>
        <authorList>
            <person name="Gilroy R."/>
            <person name="Ravi A."/>
            <person name="Getino M."/>
            <person name="Pursley I."/>
            <person name="Horton D.L."/>
            <person name="Alikhan N.F."/>
            <person name="Baker D."/>
            <person name="Gharbi K."/>
            <person name="Hall N."/>
            <person name="Watson M."/>
            <person name="Adriaenssens E.M."/>
            <person name="Foster-Nyarko E."/>
            <person name="Jarju S."/>
            <person name="Secka A."/>
            <person name="Antonio M."/>
            <person name="Oren A."/>
            <person name="Chaudhuri R.R."/>
            <person name="La Ragione R."/>
            <person name="Hildebrand F."/>
            <person name="Pallen M.J."/>
        </authorList>
    </citation>
    <scope>NUCLEOTIDE SEQUENCE</scope>
    <source>
        <strain evidence="7">6276</strain>
    </source>
</reference>
<dbReference type="GO" id="GO:0005524">
    <property type="term" value="F:ATP binding"/>
    <property type="evidence" value="ECO:0007669"/>
    <property type="project" value="UniProtKB-KW"/>
</dbReference>
<sequence>MLEEDYNNIISQIKNKSFTWSDYFSLAKDINIILDTEDSFDKQLARNIVIYIIDNWISVPQELRKLYTDIITKCGFYPYLEKEQDFFYLDNLRGEISKEFHKANYLKGNIYFHSAQQEVCDLLLNTESNLVISAPTSFGKSLLIEELVASNKYNNIVVIQPTLALLNETRNNLRKYEDKYKIIVRVADKPVKDKGNLFLLTAERVMEYKDMPKIDMFILDEFYKISQKRDDERYEVLNNACNKMLNEHKSRFYFLGPHIDKISQEFIDKYNVIFKKYDYTLVVNEENEIKKGETYYNDNRVEIKEKRLFEELVRYNEQTIIYCSSPQKSTETAINFAKYLESLDSRNLNAERDVPLIQWINDHVSYKWEISSCLRHRIGVHNGVFPKHVNASIIDYFNDGKLLYLFCTSTIIEGVNTTAKNVILYNNWRGPKHKKIDYFDYKNIKGRSGRMFKHYVGNLYSFYQKFEEEAIEIDIPFVDQEKPLSKEILANTPEEDIKDKSSQEYQELLSIPKEELNLFKKNGLSIDGQKKILEYLKTNINRDYHLIKWNYYPNYEQALYILDLCFKNLMKPTETGGGITSKKLAQLIKICNRLKNLYAVVKNEVKYLHEQHGKDYNSALTSGFQIQRHWFDYKLPKWFGCFNELQKYVCNLYNLTSGDYSLFLAMLENDYMSPRASLLMEFDLPKTAIRKIDNYIPEYINDDEFIPYIRQNYQDIVRNALLSNYEYERLKKEIL</sequence>
<evidence type="ECO:0000256" key="2">
    <source>
        <dbReference type="ARBA" id="ARBA00022801"/>
    </source>
</evidence>
<dbReference type="InterPro" id="IPR011545">
    <property type="entry name" value="DEAD/DEAH_box_helicase_dom"/>
</dbReference>
<feature type="domain" description="Helicase ATP-binding" evidence="5">
    <location>
        <begin position="121"/>
        <end position="276"/>
    </location>
</feature>
<feature type="domain" description="Helicase C-terminal" evidence="6">
    <location>
        <begin position="304"/>
        <end position="500"/>
    </location>
</feature>
<dbReference type="SMART" id="SM00487">
    <property type="entry name" value="DEXDc"/>
    <property type="match status" value="1"/>
</dbReference>
<keyword evidence="1" id="KW-0547">Nucleotide-binding</keyword>
<keyword evidence="3 7" id="KW-0347">Helicase</keyword>
<dbReference type="GO" id="GO:0016787">
    <property type="term" value="F:hydrolase activity"/>
    <property type="evidence" value="ECO:0007669"/>
    <property type="project" value="UniProtKB-KW"/>
</dbReference>
<dbReference type="InterPro" id="IPR027417">
    <property type="entry name" value="P-loop_NTPase"/>
</dbReference>
<dbReference type="AlphaFoldDB" id="A0A9D1EY70"/>
<dbReference type="SMART" id="SM00490">
    <property type="entry name" value="HELICc"/>
    <property type="match status" value="1"/>
</dbReference>
<dbReference type="GO" id="GO:0003676">
    <property type="term" value="F:nucleic acid binding"/>
    <property type="evidence" value="ECO:0007669"/>
    <property type="project" value="InterPro"/>
</dbReference>
<dbReference type="PANTHER" id="PTHR47961">
    <property type="entry name" value="DNA POLYMERASE THETA, PUTATIVE (AFU_ORTHOLOGUE AFUA_1G05260)-RELATED"/>
    <property type="match status" value="1"/>
</dbReference>
<evidence type="ECO:0000313" key="7">
    <source>
        <dbReference type="EMBL" id="HIS35685.1"/>
    </source>
</evidence>
<dbReference type="PANTHER" id="PTHR47961:SF6">
    <property type="entry name" value="DNA-DIRECTED DNA POLYMERASE"/>
    <property type="match status" value="1"/>
</dbReference>
<protein>
    <submittedName>
        <fullName evidence="7">DEAD/DEAH box helicase</fullName>
    </submittedName>
</protein>
<organism evidence="7 8">
    <name type="scientific">Candidatus Scatousia excrementigallinarum</name>
    <dbReference type="NCBI Taxonomy" id="2840935"/>
    <lineage>
        <taxon>Bacteria</taxon>
        <taxon>Candidatus Scatousia</taxon>
    </lineage>
</organism>
<accession>A0A9D1EY70</accession>
<comment type="caution">
    <text evidence="7">The sequence shown here is derived from an EMBL/GenBank/DDBJ whole genome shotgun (WGS) entry which is preliminary data.</text>
</comment>
<evidence type="ECO:0000313" key="8">
    <source>
        <dbReference type="Proteomes" id="UP000823928"/>
    </source>
</evidence>
<dbReference type="Pfam" id="PF00270">
    <property type="entry name" value="DEAD"/>
    <property type="match status" value="1"/>
</dbReference>
<dbReference type="PROSITE" id="PS51194">
    <property type="entry name" value="HELICASE_CTER"/>
    <property type="match status" value="1"/>
</dbReference>
<dbReference type="InterPro" id="IPR014001">
    <property type="entry name" value="Helicase_ATP-bd"/>
</dbReference>
<evidence type="ECO:0000256" key="4">
    <source>
        <dbReference type="ARBA" id="ARBA00022840"/>
    </source>
</evidence>
<dbReference type="EMBL" id="DVIU01000077">
    <property type="protein sequence ID" value="HIS35685.1"/>
    <property type="molecule type" value="Genomic_DNA"/>
</dbReference>
<keyword evidence="2" id="KW-0378">Hydrolase</keyword>
<proteinExistence type="predicted"/>
<dbReference type="InterPro" id="IPR050474">
    <property type="entry name" value="Hel308_SKI2-like"/>
</dbReference>
<evidence type="ECO:0000256" key="1">
    <source>
        <dbReference type="ARBA" id="ARBA00022741"/>
    </source>
</evidence>
<reference evidence="7" key="1">
    <citation type="submission" date="2020-10" db="EMBL/GenBank/DDBJ databases">
        <authorList>
            <person name="Gilroy R."/>
        </authorList>
    </citation>
    <scope>NUCLEOTIDE SEQUENCE</scope>
    <source>
        <strain evidence="7">6276</strain>
    </source>
</reference>
<name>A0A9D1EY70_9BACT</name>
<dbReference type="GO" id="GO:0004386">
    <property type="term" value="F:helicase activity"/>
    <property type="evidence" value="ECO:0007669"/>
    <property type="project" value="UniProtKB-KW"/>
</dbReference>
<evidence type="ECO:0000259" key="5">
    <source>
        <dbReference type="PROSITE" id="PS51192"/>
    </source>
</evidence>
<keyword evidence="4" id="KW-0067">ATP-binding</keyword>
<gene>
    <name evidence="7" type="ORF">IAC10_03525</name>
</gene>
<dbReference type="SUPFAM" id="SSF52540">
    <property type="entry name" value="P-loop containing nucleoside triphosphate hydrolases"/>
    <property type="match status" value="1"/>
</dbReference>
<dbReference type="PROSITE" id="PS51192">
    <property type="entry name" value="HELICASE_ATP_BIND_1"/>
    <property type="match status" value="1"/>
</dbReference>